<accession>A0A7E4V059</accession>
<dbReference type="WBParaSite" id="Pan_g14801.t1">
    <property type="protein sequence ID" value="Pan_g14801.t1"/>
    <property type="gene ID" value="Pan_g14801"/>
</dbReference>
<reference evidence="2" key="2">
    <citation type="submission" date="2020-10" db="UniProtKB">
        <authorList>
            <consortium name="WormBaseParasite"/>
        </authorList>
    </citation>
    <scope>IDENTIFICATION</scope>
</reference>
<proteinExistence type="predicted"/>
<reference evidence="1" key="1">
    <citation type="journal article" date="2013" name="Genetics">
        <title>The draft genome and transcriptome of Panagrellus redivivus are shaped by the harsh demands of a free-living lifestyle.</title>
        <authorList>
            <person name="Srinivasan J."/>
            <person name="Dillman A.R."/>
            <person name="Macchietto M.G."/>
            <person name="Heikkinen L."/>
            <person name="Lakso M."/>
            <person name="Fracchia K.M."/>
            <person name="Antoshechkin I."/>
            <person name="Mortazavi A."/>
            <person name="Wong G."/>
            <person name="Sternberg P.W."/>
        </authorList>
    </citation>
    <scope>NUCLEOTIDE SEQUENCE [LARGE SCALE GENOMIC DNA]</scope>
    <source>
        <strain evidence="1">MT8872</strain>
    </source>
</reference>
<sequence>MQPLYINLLLKSFPADIVKDQTHAAAHCVKIDIGGATYNCLQNHNAFKISVESFKSSVALLTKAQELGDIKSAFVIEGMVNYHAENIKRCMEQYTKSLNHLLHAADHSTTFRLNLDNMDVIPGYNSKEEARSS</sequence>
<organism evidence="1 2">
    <name type="scientific">Panagrellus redivivus</name>
    <name type="common">Microworm</name>
    <dbReference type="NCBI Taxonomy" id="6233"/>
    <lineage>
        <taxon>Eukaryota</taxon>
        <taxon>Metazoa</taxon>
        <taxon>Ecdysozoa</taxon>
        <taxon>Nematoda</taxon>
        <taxon>Chromadorea</taxon>
        <taxon>Rhabditida</taxon>
        <taxon>Tylenchina</taxon>
        <taxon>Panagrolaimomorpha</taxon>
        <taxon>Panagrolaimoidea</taxon>
        <taxon>Panagrolaimidae</taxon>
        <taxon>Panagrellus</taxon>
    </lineage>
</organism>
<protein>
    <submittedName>
        <fullName evidence="2">Methyltransf_21 domain-containing protein</fullName>
    </submittedName>
</protein>
<name>A0A7E4V059_PANRE</name>
<keyword evidence="1" id="KW-1185">Reference proteome</keyword>
<dbReference type="Proteomes" id="UP000492821">
    <property type="component" value="Unassembled WGS sequence"/>
</dbReference>
<evidence type="ECO:0000313" key="1">
    <source>
        <dbReference type="Proteomes" id="UP000492821"/>
    </source>
</evidence>
<evidence type="ECO:0000313" key="2">
    <source>
        <dbReference type="WBParaSite" id="Pan_g14801.t1"/>
    </source>
</evidence>
<dbReference type="AlphaFoldDB" id="A0A7E4V059"/>